<protein>
    <submittedName>
        <fullName evidence="1">Uncharacterized protein</fullName>
    </submittedName>
</protein>
<keyword evidence="2" id="KW-1185">Reference proteome</keyword>
<accession>A0A9J5ZAL6</accession>
<name>A0A9J5ZAL6_SOLCO</name>
<organism evidence="1 2">
    <name type="scientific">Solanum commersonii</name>
    <name type="common">Commerson's wild potato</name>
    <name type="synonym">Commerson's nightshade</name>
    <dbReference type="NCBI Taxonomy" id="4109"/>
    <lineage>
        <taxon>Eukaryota</taxon>
        <taxon>Viridiplantae</taxon>
        <taxon>Streptophyta</taxon>
        <taxon>Embryophyta</taxon>
        <taxon>Tracheophyta</taxon>
        <taxon>Spermatophyta</taxon>
        <taxon>Magnoliopsida</taxon>
        <taxon>eudicotyledons</taxon>
        <taxon>Gunneridae</taxon>
        <taxon>Pentapetalae</taxon>
        <taxon>asterids</taxon>
        <taxon>lamiids</taxon>
        <taxon>Solanales</taxon>
        <taxon>Solanaceae</taxon>
        <taxon>Solanoideae</taxon>
        <taxon>Solaneae</taxon>
        <taxon>Solanum</taxon>
    </lineage>
</organism>
<dbReference type="AlphaFoldDB" id="A0A9J5ZAL6"/>
<gene>
    <name evidence="1" type="ORF">H5410_021308</name>
</gene>
<sequence length="74" mass="8394">MGAGFLCQPYGDRHGIKVYHYMGQGFRLWGASNQRGRNFMLKPDCGGKDMDIDSVQPYFPKVGTLATFRCCKLR</sequence>
<evidence type="ECO:0000313" key="1">
    <source>
        <dbReference type="EMBL" id="KAG5610027.1"/>
    </source>
</evidence>
<comment type="caution">
    <text evidence="1">The sequence shown here is derived from an EMBL/GenBank/DDBJ whole genome shotgun (WGS) entry which is preliminary data.</text>
</comment>
<proteinExistence type="predicted"/>
<dbReference type="Proteomes" id="UP000824120">
    <property type="component" value="Chromosome 4"/>
</dbReference>
<reference evidence="1 2" key="1">
    <citation type="submission" date="2020-09" db="EMBL/GenBank/DDBJ databases">
        <title>De no assembly of potato wild relative species, Solanum commersonii.</title>
        <authorList>
            <person name="Cho K."/>
        </authorList>
    </citation>
    <scope>NUCLEOTIDE SEQUENCE [LARGE SCALE GENOMIC DNA]</scope>
    <source>
        <strain evidence="1">LZ3.2</strain>
        <tissue evidence="1">Leaf</tissue>
    </source>
</reference>
<dbReference type="EMBL" id="JACXVP010000004">
    <property type="protein sequence ID" value="KAG5610027.1"/>
    <property type="molecule type" value="Genomic_DNA"/>
</dbReference>
<evidence type="ECO:0000313" key="2">
    <source>
        <dbReference type="Proteomes" id="UP000824120"/>
    </source>
</evidence>